<sequence length="86" mass="8857">MRIDLVCGHDTLAIVISGATAPDHAVALPPPSITVNDDTVTFRTHLELAEVADDTGNSGGAWVAKRSTARASAPAGPPTTRSAHEE</sequence>
<keyword evidence="3" id="KW-1185">Reference proteome</keyword>
<accession>A0ABW2PDK7</accession>
<protein>
    <submittedName>
        <fullName evidence="2">Uncharacterized protein</fullName>
    </submittedName>
</protein>
<dbReference type="Proteomes" id="UP001596496">
    <property type="component" value="Unassembled WGS sequence"/>
</dbReference>
<dbReference type="EMBL" id="JBHTCG010000036">
    <property type="protein sequence ID" value="MFC7387288.1"/>
    <property type="molecule type" value="Genomic_DNA"/>
</dbReference>
<feature type="region of interest" description="Disordered" evidence="1">
    <location>
        <begin position="54"/>
        <end position="86"/>
    </location>
</feature>
<evidence type="ECO:0000256" key="1">
    <source>
        <dbReference type="SAM" id="MobiDB-lite"/>
    </source>
</evidence>
<organism evidence="2 3">
    <name type="scientific">Sphaerisporangium rhizosphaerae</name>
    <dbReference type="NCBI Taxonomy" id="2269375"/>
    <lineage>
        <taxon>Bacteria</taxon>
        <taxon>Bacillati</taxon>
        <taxon>Actinomycetota</taxon>
        <taxon>Actinomycetes</taxon>
        <taxon>Streptosporangiales</taxon>
        <taxon>Streptosporangiaceae</taxon>
        <taxon>Sphaerisporangium</taxon>
    </lineage>
</organism>
<name>A0ABW2PDK7_9ACTN</name>
<evidence type="ECO:0000313" key="3">
    <source>
        <dbReference type="Proteomes" id="UP001596496"/>
    </source>
</evidence>
<proteinExistence type="predicted"/>
<evidence type="ECO:0000313" key="2">
    <source>
        <dbReference type="EMBL" id="MFC7387288.1"/>
    </source>
</evidence>
<reference evidence="3" key="1">
    <citation type="journal article" date="2019" name="Int. J. Syst. Evol. Microbiol.">
        <title>The Global Catalogue of Microorganisms (GCM) 10K type strain sequencing project: providing services to taxonomists for standard genome sequencing and annotation.</title>
        <authorList>
            <consortium name="The Broad Institute Genomics Platform"/>
            <consortium name="The Broad Institute Genome Sequencing Center for Infectious Disease"/>
            <person name="Wu L."/>
            <person name="Ma J."/>
        </authorList>
    </citation>
    <scope>NUCLEOTIDE SEQUENCE [LARGE SCALE GENOMIC DNA]</scope>
    <source>
        <strain evidence="3">CECT 7649</strain>
    </source>
</reference>
<dbReference type="RefSeq" id="WP_380830952.1">
    <property type="nucleotide sequence ID" value="NZ_JBHTCG010000036.1"/>
</dbReference>
<comment type="caution">
    <text evidence="2">The sequence shown here is derived from an EMBL/GenBank/DDBJ whole genome shotgun (WGS) entry which is preliminary data.</text>
</comment>
<gene>
    <name evidence="2" type="ORF">ACFQSB_34135</name>
</gene>